<proteinExistence type="predicted"/>
<organism evidence="3 4">
    <name type="scientific">Agromyces humatus</name>
    <dbReference type="NCBI Taxonomy" id="279573"/>
    <lineage>
        <taxon>Bacteria</taxon>
        <taxon>Bacillati</taxon>
        <taxon>Actinomycetota</taxon>
        <taxon>Actinomycetes</taxon>
        <taxon>Micrococcales</taxon>
        <taxon>Microbacteriaceae</taxon>
        <taxon>Agromyces</taxon>
    </lineage>
</organism>
<comment type="caution">
    <text evidence="3">The sequence shown here is derived from an EMBL/GenBank/DDBJ whole genome shotgun (WGS) entry which is preliminary data.</text>
</comment>
<dbReference type="Pfam" id="PF13560">
    <property type="entry name" value="HTH_31"/>
    <property type="match status" value="1"/>
</dbReference>
<gene>
    <name evidence="3" type="ORF">GCM10009747_08850</name>
</gene>
<dbReference type="Proteomes" id="UP001500506">
    <property type="component" value="Unassembled WGS sequence"/>
</dbReference>
<dbReference type="SUPFAM" id="SSF47413">
    <property type="entry name" value="lambda repressor-like DNA-binding domains"/>
    <property type="match status" value="1"/>
</dbReference>
<dbReference type="SMART" id="SM00530">
    <property type="entry name" value="HTH_XRE"/>
    <property type="match status" value="1"/>
</dbReference>
<dbReference type="InterPro" id="IPR001387">
    <property type="entry name" value="Cro/C1-type_HTH"/>
</dbReference>
<sequence length="138" mass="15062">MARDELPGAVKFDGLWLIPSRAVRTPRVTTSDLENNPKRVAPRAAQRVGATAERPRAVQVASRVPRQLDIPQWTIADRLRKARESAGLEQTELAAAAGISRATISTAECGRSVPHRSTVRAWAQVCGVSREWVESGRA</sequence>
<evidence type="ECO:0000256" key="1">
    <source>
        <dbReference type="SAM" id="MobiDB-lite"/>
    </source>
</evidence>
<dbReference type="PROSITE" id="PS50943">
    <property type="entry name" value="HTH_CROC1"/>
    <property type="match status" value="1"/>
</dbReference>
<dbReference type="EMBL" id="BAAANH010000001">
    <property type="protein sequence ID" value="GAA1753298.1"/>
    <property type="molecule type" value="Genomic_DNA"/>
</dbReference>
<dbReference type="InterPro" id="IPR010982">
    <property type="entry name" value="Lambda_DNA-bd_dom_sf"/>
</dbReference>
<feature type="domain" description="HTH cro/C1-type" evidence="2">
    <location>
        <begin position="79"/>
        <end position="133"/>
    </location>
</feature>
<accession>A0ABN2KD17</accession>
<dbReference type="CDD" id="cd00093">
    <property type="entry name" value="HTH_XRE"/>
    <property type="match status" value="1"/>
</dbReference>
<protein>
    <recommendedName>
        <fullName evidence="2">HTH cro/C1-type domain-containing protein</fullName>
    </recommendedName>
</protein>
<feature type="region of interest" description="Disordered" evidence="1">
    <location>
        <begin position="28"/>
        <end position="60"/>
    </location>
</feature>
<evidence type="ECO:0000313" key="4">
    <source>
        <dbReference type="Proteomes" id="UP001500506"/>
    </source>
</evidence>
<evidence type="ECO:0000259" key="2">
    <source>
        <dbReference type="PROSITE" id="PS50943"/>
    </source>
</evidence>
<reference evidence="3 4" key="1">
    <citation type="journal article" date="2019" name="Int. J. Syst. Evol. Microbiol.">
        <title>The Global Catalogue of Microorganisms (GCM) 10K type strain sequencing project: providing services to taxonomists for standard genome sequencing and annotation.</title>
        <authorList>
            <consortium name="The Broad Institute Genomics Platform"/>
            <consortium name="The Broad Institute Genome Sequencing Center for Infectious Disease"/>
            <person name="Wu L."/>
            <person name="Ma J."/>
        </authorList>
    </citation>
    <scope>NUCLEOTIDE SEQUENCE [LARGE SCALE GENOMIC DNA]</scope>
    <source>
        <strain evidence="3 4">JCM 14319</strain>
    </source>
</reference>
<keyword evidence="4" id="KW-1185">Reference proteome</keyword>
<evidence type="ECO:0000313" key="3">
    <source>
        <dbReference type="EMBL" id="GAA1753298.1"/>
    </source>
</evidence>
<name>A0ABN2KD17_9MICO</name>
<dbReference type="Gene3D" id="1.10.260.40">
    <property type="entry name" value="lambda repressor-like DNA-binding domains"/>
    <property type="match status" value="1"/>
</dbReference>